<reference evidence="1" key="1">
    <citation type="submission" date="2012-06" db="EMBL/GenBank/DDBJ databases">
        <title>Finished chromosome of genome of Microcoleus sp. PCC 7113.</title>
        <authorList>
            <consortium name="US DOE Joint Genome Institute"/>
            <person name="Gugger M."/>
            <person name="Coursin T."/>
            <person name="Rippka R."/>
            <person name="Tandeau De Marsac N."/>
            <person name="Huntemann M."/>
            <person name="Wei C.-L."/>
            <person name="Han J."/>
            <person name="Detter J.C."/>
            <person name="Han C."/>
            <person name="Tapia R."/>
            <person name="Chen A."/>
            <person name="Kyrpides N."/>
            <person name="Mavromatis K."/>
            <person name="Markowitz V."/>
            <person name="Szeto E."/>
            <person name="Ivanova N."/>
            <person name="Pagani I."/>
            <person name="Pati A."/>
            <person name="Goodwin L."/>
            <person name="Nordberg H.P."/>
            <person name="Cantor M.N."/>
            <person name="Hua S.X."/>
            <person name="Woyke T."/>
            <person name="Kerfeld C.A."/>
        </authorList>
    </citation>
    <scope>NUCLEOTIDE SEQUENCE [LARGE SCALE GENOMIC DNA]</scope>
    <source>
        <strain evidence="1">PCC 7113</strain>
    </source>
</reference>
<dbReference type="AlphaFoldDB" id="K9W9Y6"/>
<accession>K9W9Y6</accession>
<evidence type="ECO:0000313" key="2">
    <source>
        <dbReference type="Proteomes" id="UP000010471"/>
    </source>
</evidence>
<gene>
    <name evidence="1" type="ORF">Mic7113_0704</name>
</gene>
<keyword evidence="2" id="KW-1185">Reference proteome</keyword>
<name>K9W9Y6_9CYAN</name>
<sequence length="172" mass="19364">MEGKSLVYRPITQPTEILSQLQTGQLLRVKGTPGNALIICNPHHSELAGPGAAVGSVFDLKCSRVIPIGKVSIVYPETRIERKKAYALRQQWILFTHKAMETWVPLQRAEKLLIMLYQYFDPQLIDELPDEVLARLVGVLPKTIGIVRQALVSERLLRATSEAERVHCKMPN</sequence>
<dbReference type="STRING" id="1173027.Mic7113_0704"/>
<dbReference type="EMBL" id="CP003630">
    <property type="protein sequence ID" value="AFZ16616.1"/>
    <property type="molecule type" value="Genomic_DNA"/>
</dbReference>
<dbReference type="Proteomes" id="UP000010471">
    <property type="component" value="Chromosome"/>
</dbReference>
<dbReference type="HOGENOM" id="CLU_119035_1_0_3"/>
<evidence type="ECO:0000313" key="1">
    <source>
        <dbReference type="EMBL" id="AFZ16616.1"/>
    </source>
</evidence>
<dbReference type="OrthoDB" id="460464at2"/>
<organism evidence="1 2">
    <name type="scientific">Allocoleopsis franciscana PCC 7113</name>
    <dbReference type="NCBI Taxonomy" id="1173027"/>
    <lineage>
        <taxon>Bacteria</taxon>
        <taxon>Bacillati</taxon>
        <taxon>Cyanobacteriota</taxon>
        <taxon>Cyanophyceae</taxon>
        <taxon>Coleofasciculales</taxon>
        <taxon>Coleofasciculaceae</taxon>
        <taxon>Allocoleopsis</taxon>
        <taxon>Allocoleopsis franciscana</taxon>
    </lineage>
</organism>
<proteinExistence type="predicted"/>
<dbReference type="KEGG" id="mic:Mic7113_0704"/>
<dbReference type="eggNOG" id="ENOG5032WGB">
    <property type="taxonomic scope" value="Bacteria"/>
</dbReference>
<protein>
    <submittedName>
        <fullName evidence="1">Uncharacterized protein</fullName>
    </submittedName>
</protein>